<keyword evidence="1" id="KW-1133">Transmembrane helix</keyword>
<keyword evidence="1" id="KW-0472">Membrane</keyword>
<dbReference type="Proteomes" id="UP001055167">
    <property type="component" value="Unassembled WGS sequence"/>
</dbReference>
<keyword evidence="3" id="KW-1185">Reference proteome</keyword>
<evidence type="ECO:0000313" key="2">
    <source>
        <dbReference type="EMBL" id="GJD51776.1"/>
    </source>
</evidence>
<accession>A0ABQ4R3B7</accession>
<evidence type="ECO:0000256" key="1">
    <source>
        <dbReference type="SAM" id="Phobius"/>
    </source>
</evidence>
<proteinExistence type="predicted"/>
<keyword evidence="1" id="KW-0812">Transmembrane</keyword>
<sequence>MAMQTFDRTGISRLERGPDGARLSRTEDIRIIVTPMAEQRPARVSFLPWGLRLFLKLGFAGFTLLSIFVLPNYLDCRSQRDTGAFYYGMTVSACTRQNVWNQIGNTQRQFETVARAVGAR</sequence>
<gene>
    <name evidence="2" type="ORF">OPKNFCMD_4534</name>
</gene>
<name>A0ABQ4R3B7_9HYPH</name>
<evidence type="ECO:0000313" key="3">
    <source>
        <dbReference type="Proteomes" id="UP001055167"/>
    </source>
</evidence>
<feature type="transmembrane region" description="Helical" evidence="1">
    <location>
        <begin position="53"/>
        <end position="74"/>
    </location>
</feature>
<protein>
    <submittedName>
        <fullName evidence="2">Uncharacterized protein</fullName>
    </submittedName>
</protein>
<organism evidence="2 3">
    <name type="scientific">Methylobacterium crusticola</name>
    <dbReference type="NCBI Taxonomy" id="1697972"/>
    <lineage>
        <taxon>Bacteria</taxon>
        <taxon>Pseudomonadati</taxon>
        <taxon>Pseudomonadota</taxon>
        <taxon>Alphaproteobacteria</taxon>
        <taxon>Hyphomicrobiales</taxon>
        <taxon>Methylobacteriaceae</taxon>
        <taxon>Methylobacterium</taxon>
    </lineage>
</organism>
<reference evidence="2" key="1">
    <citation type="journal article" date="2021" name="Front. Microbiol.">
        <title>Comprehensive Comparative Genomics and Phenotyping of Methylobacterium Species.</title>
        <authorList>
            <person name="Alessa O."/>
            <person name="Ogura Y."/>
            <person name="Fujitani Y."/>
            <person name="Takami H."/>
            <person name="Hayashi T."/>
            <person name="Sahin N."/>
            <person name="Tani A."/>
        </authorList>
    </citation>
    <scope>NUCLEOTIDE SEQUENCE</scope>
    <source>
        <strain evidence="2">KCTC 52305</strain>
    </source>
</reference>
<comment type="caution">
    <text evidence="2">The sequence shown here is derived from an EMBL/GenBank/DDBJ whole genome shotgun (WGS) entry which is preliminary data.</text>
</comment>
<reference evidence="2" key="2">
    <citation type="submission" date="2021-08" db="EMBL/GenBank/DDBJ databases">
        <authorList>
            <person name="Tani A."/>
            <person name="Ola A."/>
            <person name="Ogura Y."/>
            <person name="Katsura K."/>
            <person name="Hayashi T."/>
        </authorList>
    </citation>
    <scope>NUCLEOTIDE SEQUENCE</scope>
    <source>
        <strain evidence="2">KCTC 52305</strain>
    </source>
</reference>
<dbReference type="EMBL" id="BPQH01000015">
    <property type="protein sequence ID" value="GJD51776.1"/>
    <property type="molecule type" value="Genomic_DNA"/>
</dbReference>